<keyword evidence="4" id="KW-1185">Reference proteome</keyword>
<dbReference type="Pfam" id="PF00144">
    <property type="entry name" value="Beta-lactamase"/>
    <property type="match status" value="1"/>
</dbReference>
<dbReference type="PANTHER" id="PTHR22935">
    <property type="entry name" value="PENICILLIN-BINDING PROTEIN"/>
    <property type="match status" value="1"/>
</dbReference>
<dbReference type="InterPro" id="IPR001466">
    <property type="entry name" value="Beta-lactam-related"/>
</dbReference>
<evidence type="ECO:0000259" key="2">
    <source>
        <dbReference type="Pfam" id="PF00144"/>
    </source>
</evidence>
<evidence type="ECO:0000256" key="1">
    <source>
        <dbReference type="ARBA" id="ARBA00038473"/>
    </source>
</evidence>
<feature type="domain" description="Beta-lactamase-related" evidence="2">
    <location>
        <begin position="151"/>
        <end position="472"/>
    </location>
</feature>
<comment type="similarity">
    <text evidence="1">Belongs to the beta-lactamase family.</text>
</comment>
<gene>
    <name evidence="3" type="ORF">SAMN05421877_10470</name>
</gene>
<proteinExistence type="inferred from homology"/>
<dbReference type="Gene3D" id="3.40.710.10">
    <property type="entry name" value="DD-peptidase/beta-lactamase superfamily"/>
    <property type="match status" value="1"/>
</dbReference>
<sequence>MRINGFYLFTILGILIGSGLHAQTKDENNNRAVYNRIEYFYNANQLDSIYNLASDSFKEEISADKLLATLKSVQTLGKIKNAEKVAYSNGAVRYRLDLESATFALKLAVDSNMQFYGFLIEPFTDEIKKPENKTDVISNVEAKNPLDLFVDSIARSYAKDGSAQSLAVAVIHKSKINTFFYGETDKGNNTLPDANTLYEIGSITKTFTASLLADMVNKGLIGLDDPITKVLPDSLAQNADLQQITFKMLANHSSGLPRLPDNVDKNPKFTQADPYAAYDRKALFSYLKNFKATKEPGTEYEYSNLGFGLLGELLSIVGKKPYYQLVKENILTPLEMVSTFDKINPKAKNLAIPHDSNGTSVPFWNFQAMSGGGSLKSSLNDLLRYTIAQLTYPETEIQKAMHLTKQFTLFVPPNSDIGLGWHMRMMDGVIAYEHTGATAGSNAFVGFVPDEKSVVIILSNSTTKMDKMGNELLQKVLQTK</sequence>
<protein>
    <submittedName>
        <fullName evidence="3">CubicO group peptidase, beta-lactamase class C family</fullName>
    </submittedName>
</protein>
<dbReference type="InterPro" id="IPR051478">
    <property type="entry name" value="Beta-lactamase-like_AB/R"/>
</dbReference>
<reference evidence="4" key="1">
    <citation type="submission" date="2016-10" db="EMBL/GenBank/DDBJ databases">
        <authorList>
            <person name="Varghese N."/>
            <person name="Submissions S."/>
        </authorList>
    </citation>
    <scope>NUCLEOTIDE SEQUENCE [LARGE SCALE GENOMIC DNA]</scope>
    <source>
        <strain evidence="4">DSM 22361</strain>
    </source>
</reference>
<name>A0A1H5WIN2_9SPHI</name>
<dbReference type="OrthoDB" id="9793489at2"/>
<dbReference type="PANTHER" id="PTHR22935:SF95">
    <property type="entry name" value="BETA-LACTAMASE-LIKE 1-RELATED"/>
    <property type="match status" value="1"/>
</dbReference>
<evidence type="ECO:0000313" key="3">
    <source>
        <dbReference type="EMBL" id="SEF99489.1"/>
    </source>
</evidence>
<dbReference type="SUPFAM" id="SSF56601">
    <property type="entry name" value="beta-lactamase/transpeptidase-like"/>
    <property type="match status" value="1"/>
</dbReference>
<organism evidence="3 4">
    <name type="scientific">Sphingobacterium lactis</name>
    <dbReference type="NCBI Taxonomy" id="797291"/>
    <lineage>
        <taxon>Bacteria</taxon>
        <taxon>Pseudomonadati</taxon>
        <taxon>Bacteroidota</taxon>
        <taxon>Sphingobacteriia</taxon>
        <taxon>Sphingobacteriales</taxon>
        <taxon>Sphingobacteriaceae</taxon>
        <taxon>Sphingobacterium</taxon>
    </lineage>
</organism>
<evidence type="ECO:0000313" key="4">
    <source>
        <dbReference type="Proteomes" id="UP000236731"/>
    </source>
</evidence>
<dbReference type="Proteomes" id="UP000236731">
    <property type="component" value="Unassembled WGS sequence"/>
</dbReference>
<dbReference type="EMBL" id="FNUT01000004">
    <property type="protein sequence ID" value="SEF99489.1"/>
    <property type="molecule type" value="Genomic_DNA"/>
</dbReference>
<dbReference type="RefSeq" id="WP_103905734.1">
    <property type="nucleotide sequence ID" value="NZ_CP049246.1"/>
</dbReference>
<dbReference type="InterPro" id="IPR012338">
    <property type="entry name" value="Beta-lactam/transpept-like"/>
</dbReference>
<accession>A0A1H5WIN2</accession>
<dbReference type="AlphaFoldDB" id="A0A1H5WIN2"/>